<proteinExistence type="predicted"/>
<dbReference type="AlphaFoldDB" id="E9SGZ2"/>
<organism evidence="1 2">
    <name type="scientific">Ruminococcus albus 8</name>
    <dbReference type="NCBI Taxonomy" id="246199"/>
    <lineage>
        <taxon>Bacteria</taxon>
        <taxon>Bacillati</taxon>
        <taxon>Bacillota</taxon>
        <taxon>Clostridia</taxon>
        <taxon>Eubacteriales</taxon>
        <taxon>Oscillospiraceae</taxon>
        <taxon>Ruminococcus</taxon>
    </lineage>
</organism>
<accession>E9SGZ2</accession>
<evidence type="ECO:0000313" key="1">
    <source>
        <dbReference type="EMBL" id="EGC01363.1"/>
    </source>
</evidence>
<dbReference type="EMBL" id="ADKM02000130">
    <property type="protein sequence ID" value="EGC01363.1"/>
    <property type="molecule type" value="Genomic_DNA"/>
</dbReference>
<protein>
    <submittedName>
        <fullName evidence="1">Uncharacterized protein</fullName>
    </submittedName>
</protein>
<dbReference type="STRING" id="246199.CUS_7520"/>
<sequence>MMPTAVVCSNFALTKAELSGIIYLVNREEKLPADHKALLIMFKTL</sequence>
<keyword evidence="2" id="KW-1185">Reference proteome</keyword>
<evidence type="ECO:0000313" key="2">
    <source>
        <dbReference type="Proteomes" id="UP000004259"/>
    </source>
</evidence>
<gene>
    <name evidence="1" type="ORF">CUS_7520</name>
</gene>
<reference evidence="1" key="1">
    <citation type="submission" date="2011-02" db="EMBL/GenBank/DDBJ databases">
        <authorList>
            <person name="Nelson K.E."/>
            <person name="Sutton G."/>
            <person name="Torralba M."/>
            <person name="Durkin S."/>
            <person name="Harkins D."/>
            <person name="Montgomery R."/>
            <person name="Ziemer C."/>
            <person name="Klaassens E."/>
            <person name="Ocuiv P."/>
            <person name="Morrison M."/>
        </authorList>
    </citation>
    <scope>NUCLEOTIDE SEQUENCE [LARGE SCALE GENOMIC DNA]</scope>
    <source>
        <strain evidence="1">8</strain>
    </source>
</reference>
<comment type="caution">
    <text evidence="1">The sequence shown here is derived from an EMBL/GenBank/DDBJ whole genome shotgun (WGS) entry which is preliminary data.</text>
</comment>
<name>E9SGZ2_RUMAL</name>
<dbReference type="Proteomes" id="UP000004259">
    <property type="component" value="Unassembled WGS sequence"/>
</dbReference>